<dbReference type="GO" id="GO:0004674">
    <property type="term" value="F:protein serine/threonine kinase activity"/>
    <property type="evidence" value="ECO:0007669"/>
    <property type="project" value="UniProtKB-KW"/>
</dbReference>
<dbReference type="EMBL" id="QCYY01002779">
    <property type="protein sequence ID" value="ROT67681.1"/>
    <property type="molecule type" value="Genomic_DNA"/>
</dbReference>
<keyword evidence="1" id="KW-0723">Serine/threonine-protein kinase</keyword>
<dbReference type="Proteomes" id="UP000283509">
    <property type="component" value="Unassembled WGS sequence"/>
</dbReference>
<dbReference type="STRING" id="6689.A0A423SU35"/>
<dbReference type="GO" id="GO:0005634">
    <property type="term" value="C:nucleus"/>
    <property type="evidence" value="ECO:0007669"/>
    <property type="project" value="TreeGrafter"/>
</dbReference>
<dbReference type="GO" id="GO:0005737">
    <property type="term" value="C:cytoplasm"/>
    <property type="evidence" value="ECO:0007669"/>
    <property type="project" value="TreeGrafter"/>
</dbReference>
<gene>
    <name evidence="7" type="ORF">C7M84_014225</name>
</gene>
<dbReference type="InterPro" id="IPR000719">
    <property type="entry name" value="Prot_kinase_dom"/>
</dbReference>
<dbReference type="PROSITE" id="PS00108">
    <property type="entry name" value="PROTEIN_KINASE_ST"/>
    <property type="match status" value="1"/>
</dbReference>
<comment type="caution">
    <text evidence="7">The sequence shown here is derived from an EMBL/GenBank/DDBJ whole genome shotgun (WGS) entry which is preliminary data.</text>
</comment>
<evidence type="ECO:0000256" key="1">
    <source>
        <dbReference type="ARBA" id="ARBA00022527"/>
    </source>
</evidence>
<dbReference type="GO" id="GO:0005524">
    <property type="term" value="F:ATP binding"/>
    <property type="evidence" value="ECO:0007669"/>
    <property type="project" value="UniProtKB-KW"/>
</dbReference>
<keyword evidence="3" id="KW-0547">Nucleotide-binding</keyword>
<evidence type="ECO:0000313" key="7">
    <source>
        <dbReference type="EMBL" id="ROT67681.1"/>
    </source>
</evidence>
<dbReference type="PANTHER" id="PTHR24345">
    <property type="entry name" value="SERINE/THREONINE-PROTEIN KINASE PLK"/>
    <property type="match status" value="1"/>
</dbReference>
<evidence type="ECO:0000256" key="4">
    <source>
        <dbReference type="ARBA" id="ARBA00022777"/>
    </source>
</evidence>
<dbReference type="InterPro" id="IPR011009">
    <property type="entry name" value="Kinase-like_dom_sf"/>
</dbReference>
<dbReference type="Pfam" id="PF00069">
    <property type="entry name" value="Pkinase"/>
    <property type="match status" value="1"/>
</dbReference>
<reference evidence="7 8" key="2">
    <citation type="submission" date="2019-01" db="EMBL/GenBank/DDBJ databases">
        <title>The decoding of complex shrimp genome reveals the adaptation for benthos swimmer, frequently molting mechanism and breeding impact on genome.</title>
        <authorList>
            <person name="Sun Y."/>
            <person name="Gao Y."/>
            <person name="Yu Y."/>
        </authorList>
    </citation>
    <scope>NUCLEOTIDE SEQUENCE [LARGE SCALE GENOMIC DNA]</scope>
    <source>
        <tissue evidence="7">Muscle</tissue>
    </source>
</reference>
<proteinExistence type="predicted"/>
<evidence type="ECO:0000259" key="6">
    <source>
        <dbReference type="PROSITE" id="PS50011"/>
    </source>
</evidence>
<name>A0A423SU35_PENVA</name>
<evidence type="ECO:0000256" key="3">
    <source>
        <dbReference type="ARBA" id="ARBA00022741"/>
    </source>
</evidence>
<dbReference type="PANTHER" id="PTHR24345:SF0">
    <property type="entry name" value="CELL CYCLE SERINE_THREONINE-PROTEIN KINASE CDC5_MSD2"/>
    <property type="match status" value="1"/>
</dbReference>
<keyword evidence="8" id="KW-1185">Reference proteome</keyword>
<dbReference type="GO" id="GO:0005813">
    <property type="term" value="C:centrosome"/>
    <property type="evidence" value="ECO:0007669"/>
    <property type="project" value="TreeGrafter"/>
</dbReference>
<dbReference type="GO" id="GO:0000922">
    <property type="term" value="C:spindle pole"/>
    <property type="evidence" value="ECO:0007669"/>
    <property type="project" value="TreeGrafter"/>
</dbReference>
<dbReference type="PROSITE" id="PS50011">
    <property type="entry name" value="PROTEIN_KINASE_DOM"/>
    <property type="match status" value="1"/>
</dbReference>
<dbReference type="GO" id="GO:0007052">
    <property type="term" value="P:mitotic spindle organization"/>
    <property type="evidence" value="ECO:0007669"/>
    <property type="project" value="TreeGrafter"/>
</dbReference>
<keyword evidence="4" id="KW-0418">Kinase</keyword>
<keyword evidence="2" id="KW-0808">Transferase</keyword>
<feature type="non-terminal residue" evidence="7">
    <location>
        <position position="153"/>
    </location>
</feature>
<dbReference type="OrthoDB" id="408964at2759"/>
<sequence length="153" mass="17233">MAGETRSFVATGRAWRGVAFRFHKSSDARVICDRDPCVSGPPPWALAARPLPFPAVSPPAGVRQLLGQDASWRSHVDSSPRQSLVHVLKHRRTLTEPEVRYYMRQLAEGVAYVHQQQVIHRDLKLGNMFLTEDMVMKIGDFGLATRVDDNRNV</sequence>
<dbReference type="GO" id="GO:0000776">
    <property type="term" value="C:kinetochore"/>
    <property type="evidence" value="ECO:0007669"/>
    <property type="project" value="TreeGrafter"/>
</dbReference>
<feature type="domain" description="Protein kinase" evidence="6">
    <location>
        <begin position="1"/>
        <end position="153"/>
    </location>
</feature>
<dbReference type="Gene3D" id="1.10.510.10">
    <property type="entry name" value="Transferase(Phosphotransferase) domain 1"/>
    <property type="match status" value="1"/>
</dbReference>
<evidence type="ECO:0000313" key="8">
    <source>
        <dbReference type="Proteomes" id="UP000283509"/>
    </source>
</evidence>
<protein>
    <recommendedName>
        <fullName evidence="6">Protein kinase domain-containing protein</fullName>
    </recommendedName>
</protein>
<reference evidence="7 8" key="1">
    <citation type="submission" date="2018-04" db="EMBL/GenBank/DDBJ databases">
        <authorList>
            <person name="Zhang X."/>
            <person name="Yuan J."/>
            <person name="Li F."/>
            <person name="Xiang J."/>
        </authorList>
    </citation>
    <scope>NUCLEOTIDE SEQUENCE [LARGE SCALE GENOMIC DNA]</scope>
    <source>
        <tissue evidence="7">Muscle</tissue>
    </source>
</reference>
<dbReference type="InterPro" id="IPR008271">
    <property type="entry name" value="Ser/Thr_kinase_AS"/>
</dbReference>
<accession>A0A423SU35</accession>
<keyword evidence="5" id="KW-0067">ATP-binding</keyword>
<evidence type="ECO:0000256" key="5">
    <source>
        <dbReference type="ARBA" id="ARBA00022840"/>
    </source>
</evidence>
<dbReference type="SUPFAM" id="SSF56112">
    <property type="entry name" value="Protein kinase-like (PK-like)"/>
    <property type="match status" value="1"/>
</dbReference>
<evidence type="ECO:0000256" key="2">
    <source>
        <dbReference type="ARBA" id="ARBA00022679"/>
    </source>
</evidence>
<dbReference type="AlphaFoldDB" id="A0A423SU35"/>
<organism evidence="7 8">
    <name type="scientific">Penaeus vannamei</name>
    <name type="common">Whiteleg shrimp</name>
    <name type="synonym">Litopenaeus vannamei</name>
    <dbReference type="NCBI Taxonomy" id="6689"/>
    <lineage>
        <taxon>Eukaryota</taxon>
        <taxon>Metazoa</taxon>
        <taxon>Ecdysozoa</taxon>
        <taxon>Arthropoda</taxon>
        <taxon>Crustacea</taxon>
        <taxon>Multicrustacea</taxon>
        <taxon>Malacostraca</taxon>
        <taxon>Eumalacostraca</taxon>
        <taxon>Eucarida</taxon>
        <taxon>Decapoda</taxon>
        <taxon>Dendrobranchiata</taxon>
        <taxon>Penaeoidea</taxon>
        <taxon>Penaeidae</taxon>
        <taxon>Penaeus</taxon>
    </lineage>
</organism>